<proteinExistence type="predicted"/>
<comment type="caution">
    <text evidence="1">The sequence shown here is derived from an EMBL/GenBank/DDBJ whole genome shotgun (WGS) entry which is preliminary data.</text>
</comment>
<accession>A0A0V1JNJ5</accession>
<dbReference type="AlphaFoldDB" id="A0A0V1JNJ5"/>
<name>A0A0V1JNJ5_TRIPS</name>
<sequence length="85" mass="9552">LFIALMSIRLITDGRLGCPSRGKAIEISEQRTIVKKLVLDSSHNGNSNIVLKEQLLFLSASPDISTLRYSSSNLYHHLRYPSNRP</sequence>
<reference evidence="1 2" key="1">
    <citation type="submission" date="2015-01" db="EMBL/GenBank/DDBJ databases">
        <title>Evolution of Trichinella species and genotypes.</title>
        <authorList>
            <person name="Korhonen P.K."/>
            <person name="Edoardo P."/>
            <person name="Giuseppe L.R."/>
            <person name="Gasser R.B."/>
        </authorList>
    </citation>
    <scope>NUCLEOTIDE SEQUENCE [LARGE SCALE GENOMIC DNA]</scope>
    <source>
        <strain evidence="1">ISS176</strain>
    </source>
</reference>
<evidence type="ECO:0000313" key="2">
    <source>
        <dbReference type="Proteomes" id="UP000054826"/>
    </source>
</evidence>
<evidence type="ECO:0000313" key="1">
    <source>
        <dbReference type="EMBL" id="KRZ36536.1"/>
    </source>
</evidence>
<dbReference type="EMBL" id="JYDV01000071">
    <property type="protein sequence ID" value="KRZ36536.1"/>
    <property type="molecule type" value="Genomic_DNA"/>
</dbReference>
<organism evidence="1 2">
    <name type="scientific">Trichinella pseudospiralis</name>
    <name type="common">Parasitic roundworm</name>
    <dbReference type="NCBI Taxonomy" id="6337"/>
    <lineage>
        <taxon>Eukaryota</taxon>
        <taxon>Metazoa</taxon>
        <taxon>Ecdysozoa</taxon>
        <taxon>Nematoda</taxon>
        <taxon>Enoplea</taxon>
        <taxon>Dorylaimia</taxon>
        <taxon>Trichinellida</taxon>
        <taxon>Trichinellidae</taxon>
        <taxon>Trichinella</taxon>
    </lineage>
</organism>
<dbReference type="Proteomes" id="UP000054826">
    <property type="component" value="Unassembled WGS sequence"/>
</dbReference>
<feature type="non-terminal residue" evidence="1">
    <location>
        <position position="1"/>
    </location>
</feature>
<protein>
    <submittedName>
        <fullName evidence="1">Uncharacterized protein</fullName>
    </submittedName>
</protein>
<gene>
    <name evidence="1" type="ORF">T4C_10642</name>
</gene>